<sequence>MNELPHTFSSGEVFTHVRIIIGMVMGLSVSRLITGLTRFVQHPGREQLYLPHIGWVLFLLLFIIHFWWFEFALTRRTNWYFAIYFFLLFYTGMFVALSAVLFPDRMDEYQGFRDYFRKRRNAFYVLLLILLIVDVIDTVLKGNTYYVTYYYDGWFYPARQGLLIVGALLGLVWQSERYQVAFAVFALTFQVLWIVSLFEVLR</sequence>
<dbReference type="OrthoDB" id="9803673at2"/>
<dbReference type="EMBL" id="CP038437">
    <property type="protein sequence ID" value="QEM81838.1"/>
    <property type="molecule type" value="Genomic_DNA"/>
</dbReference>
<feature type="transmembrane region" description="Helical" evidence="1">
    <location>
        <begin position="15"/>
        <end position="36"/>
    </location>
</feature>
<evidence type="ECO:0000313" key="3">
    <source>
        <dbReference type="Proteomes" id="UP000324285"/>
    </source>
</evidence>
<keyword evidence="1" id="KW-0472">Membrane</keyword>
<dbReference type="AlphaFoldDB" id="A0A5C1NH81"/>
<keyword evidence="1" id="KW-1133">Transmembrane helix</keyword>
<feature type="transmembrane region" description="Helical" evidence="1">
    <location>
        <begin position="123"/>
        <end position="142"/>
    </location>
</feature>
<dbReference type="Proteomes" id="UP000324285">
    <property type="component" value="Chromosome"/>
</dbReference>
<accession>A0A5C1NH81</accession>
<keyword evidence="1" id="KW-0812">Transmembrane</keyword>
<feature type="transmembrane region" description="Helical" evidence="1">
    <location>
        <begin position="154"/>
        <end position="173"/>
    </location>
</feature>
<keyword evidence="3" id="KW-1185">Reference proteome</keyword>
<evidence type="ECO:0000313" key="2">
    <source>
        <dbReference type="EMBL" id="QEM81838.1"/>
    </source>
</evidence>
<dbReference type="RefSeq" id="WP_149284849.1">
    <property type="nucleotide sequence ID" value="NZ_CP038437.2"/>
</dbReference>
<feature type="transmembrane region" description="Helical" evidence="1">
    <location>
        <begin position="81"/>
        <end position="102"/>
    </location>
</feature>
<evidence type="ECO:0000256" key="1">
    <source>
        <dbReference type="SAM" id="Phobius"/>
    </source>
</evidence>
<feature type="transmembrane region" description="Helical" evidence="1">
    <location>
        <begin position="180"/>
        <end position="198"/>
    </location>
</feature>
<reference evidence="2" key="1">
    <citation type="submission" date="2021-02" db="EMBL/GenBank/DDBJ databases">
        <title>Strain Y2R2, a novel species of the genus Halomonas.</title>
        <authorList>
            <person name="Huang H."/>
        </authorList>
    </citation>
    <scope>NUCLEOTIDE SEQUENCE</scope>
    <source>
        <strain evidence="2">Y2R2</strain>
    </source>
</reference>
<name>A0A5C1NH81_9GAMM</name>
<organism evidence="2 3">
    <name type="scientific">Halomonas binhaiensis</name>
    <dbReference type="NCBI Taxonomy" id="2562282"/>
    <lineage>
        <taxon>Bacteria</taxon>
        <taxon>Pseudomonadati</taxon>
        <taxon>Pseudomonadota</taxon>
        <taxon>Gammaproteobacteria</taxon>
        <taxon>Oceanospirillales</taxon>
        <taxon>Halomonadaceae</taxon>
        <taxon>Halomonas</taxon>
    </lineage>
</organism>
<protein>
    <submittedName>
        <fullName evidence="2">Uncharacterized protein</fullName>
    </submittedName>
</protein>
<proteinExistence type="predicted"/>
<dbReference type="KEGG" id="hbh:E4T21_09935"/>
<gene>
    <name evidence="2" type="ORF">E4T21_09935</name>
</gene>
<feature type="transmembrane region" description="Helical" evidence="1">
    <location>
        <begin position="48"/>
        <end position="69"/>
    </location>
</feature>